<dbReference type="OrthoDB" id="9768668at2"/>
<dbReference type="GO" id="GO:0008483">
    <property type="term" value="F:transaminase activity"/>
    <property type="evidence" value="ECO:0007669"/>
    <property type="project" value="UniProtKB-KW"/>
</dbReference>
<feature type="active site" description="Proton acceptor" evidence="2">
    <location>
        <position position="183"/>
    </location>
</feature>
<dbReference type="Gene3D" id="3.40.640.10">
    <property type="entry name" value="Type I PLP-dependent aspartate aminotransferase-like (Major domain)"/>
    <property type="match status" value="1"/>
</dbReference>
<dbReference type="InterPro" id="IPR000653">
    <property type="entry name" value="DegT/StrS_aminotransferase"/>
</dbReference>
<dbReference type="InterPro" id="IPR015422">
    <property type="entry name" value="PyrdxlP-dep_Trfase_small"/>
</dbReference>
<keyword evidence="5" id="KW-0808">Transferase</keyword>
<comment type="similarity">
    <text evidence="1 4">Belongs to the DegT/DnrJ/EryC1 family.</text>
</comment>
<dbReference type="EMBL" id="WNKS01000035">
    <property type="protein sequence ID" value="MTV33321.1"/>
    <property type="molecule type" value="Genomic_DNA"/>
</dbReference>
<keyword evidence="3 4" id="KW-0663">Pyridoxal phosphate</keyword>
<dbReference type="PANTHER" id="PTHR30244:SF34">
    <property type="entry name" value="DTDP-4-AMINO-4,6-DIDEOXYGALACTOSE TRANSAMINASE"/>
    <property type="match status" value="1"/>
</dbReference>
<evidence type="ECO:0000256" key="2">
    <source>
        <dbReference type="PIRSR" id="PIRSR000390-1"/>
    </source>
</evidence>
<dbReference type="CDD" id="cd00616">
    <property type="entry name" value="AHBA_syn"/>
    <property type="match status" value="1"/>
</dbReference>
<dbReference type="InterPro" id="IPR015424">
    <property type="entry name" value="PyrdxlP-dep_Trfase"/>
</dbReference>
<name>A0A6N8DW10_RHOAC</name>
<gene>
    <name evidence="5" type="ORF">GJ654_20300</name>
</gene>
<dbReference type="Proteomes" id="UP000439113">
    <property type="component" value="Unassembled WGS sequence"/>
</dbReference>
<dbReference type="PIRSF" id="PIRSF000390">
    <property type="entry name" value="PLP_StrS"/>
    <property type="match status" value="1"/>
</dbReference>
<dbReference type="Pfam" id="PF01041">
    <property type="entry name" value="DegT_DnrJ_EryC1"/>
    <property type="match status" value="1"/>
</dbReference>
<reference evidence="5 6" key="1">
    <citation type="submission" date="2019-11" db="EMBL/GenBank/DDBJ databases">
        <title>Whole-genome sequence of a Rhodoblastus acidophilus DSM 142.</title>
        <authorList>
            <person name="Kyndt J.A."/>
            <person name="Meyer T.E."/>
        </authorList>
    </citation>
    <scope>NUCLEOTIDE SEQUENCE [LARGE SCALE GENOMIC DNA]</scope>
    <source>
        <strain evidence="5 6">DSM 142</strain>
    </source>
</reference>
<feature type="modified residue" description="N6-(pyridoxal phosphate)lysine" evidence="3">
    <location>
        <position position="183"/>
    </location>
</feature>
<evidence type="ECO:0000256" key="1">
    <source>
        <dbReference type="ARBA" id="ARBA00037999"/>
    </source>
</evidence>
<comment type="caution">
    <text evidence="5">The sequence shown here is derived from an EMBL/GenBank/DDBJ whole genome shotgun (WGS) entry which is preliminary data.</text>
</comment>
<protein>
    <submittedName>
        <fullName evidence="5">Aminotransferase class I/II-fold pyridoxal phosphate-dependent enzyme</fullName>
    </submittedName>
</protein>
<evidence type="ECO:0000256" key="3">
    <source>
        <dbReference type="PIRSR" id="PIRSR000390-2"/>
    </source>
</evidence>
<evidence type="ECO:0000313" key="6">
    <source>
        <dbReference type="Proteomes" id="UP000439113"/>
    </source>
</evidence>
<dbReference type="GO" id="GO:0000271">
    <property type="term" value="P:polysaccharide biosynthetic process"/>
    <property type="evidence" value="ECO:0007669"/>
    <property type="project" value="TreeGrafter"/>
</dbReference>
<proteinExistence type="inferred from homology"/>
<evidence type="ECO:0000313" key="5">
    <source>
        <dbReference type="EMBL" id="MTV33321.1"/>
    </source>
</evidence>
<dbReference type="AlphaFoldDB" id="A0A6N8DW10"/>
<dbReference type="SUPFAM" id="SSF53383">
    <property type="entry name" value="PLP-dependent transferases"/>
    <property type="match status" value="1"/>
</dbReference>
<dbReference type="Gene3D" id="3.90.1150.10">
    <property type="entry name" value="Aspartate Aminotransferase, domain 1"/>
    <property type="match status" value="1"/>
</dbReference>
<keyword evidence="5" id="KW-0032">Aminotransferase</keyword>
<organism evidence="5 6">
    <name type="scientific">Rhodoblastus acidophilus</name>
    <name type="common">Rhodopseudomonas acidophila</name>
    <dbReference type="NCBI Taxonomy" id="1074"/>
    <lineage>
        <taxon>Bacteria</taxon>
        <taxon>Pseudomonadati</taxon>
        <taxon>Pseudomonadota</taxon>
        <taxon>Alphaproteobacteria</taxon>
        <taxon>Hyphomicrobiales</taxon>
        <taxon>Rhodoblastaceae</taxon>
        <taxon>Rhodoblastus</taxon>
    </lineage>
</organism>
<dbReference type="InterPro" id="IPR015421">
    <property type="entry name" value="PyrdxlP-dep_Trfase_major"/>
</dbReference>
<dbReference type="GO" id="GO:0030170">
    <property type="term" value="F:pyridoxal phosphate binding"/>
    <property type="evidence" value="ECO:0007669"/>
    <property type="project" value="TreeGrafter"/>
</dbReference>
<evidence type="ECO:0000256" key="4">
    <source>
        <dbReference type="RuleBase" id="RU004508"/>
    </source>
</evidence>
<dbReference type="RefSeq" id="WP_155448000.1">
    <property type="nucleotide sequence ID" value="NZ_JAOQNR010000011.1"/>
</dbReference>
<sequence>MSVPFFRPLIGNSEIEAAVAVLRSGWLTTGHKCQEFEKAFSAFLGDGVEAVAVNSATAGLHLAAEACGVRAGDEVLVPTLTFTATAGAFHQMGAEPILVDVDPNTLTIDLNDAERKMTSRCKAIVPVHFGGWPCDMDAIVAFARRHGLRVIEDAAHALPARRDGRLVGAGESDACVFSFYANKTITTGEGGMLVTRDPEIAQRARMMRSHGFDRDAFDRFKRIGAAWRYDIIAAGYKYNLTDLAAAIGLEQLKRVYEFQEARQRIAEHYNSALAGLPLELPSPAPANGLHAWHLYPIRVRPEARCGRDELIKRLNQAEIGVSVHYLPLHMTSYWKARPGAVGAFPVATRHYQQSVTLPLFPDMTLDEADQVIEVVKTVG</sequence>
<dbReference type="PANTHER" id="PTHR30244">
    <property type="entry name" value="TRANSAMINASE"/>
    <property type="match status" value="1"/>
</dbReference>
<accession>A0A6N8DW10</accession>